<dbReference type="PANTHER" id="PTHR24171">
    <property type="entry name" value="ANKYRIN REPEAT DOMAIN-CONTAINING PROTEIN 39-RELATED"/>
    <property type="match status" value="1"/>
</dbReference>
<evidence type="ECO:0000313" key="6">
    <source>
        <dbReference type="Proteomes" id="UP001629113"/>
    </source>
</evidence>
<dbReference type="SMART" id="SM00248">
    <property type="entry name" value="ANK"/>
    <property type="match status" value="7"/>
</dbReference>
<evidence type="ECO:0000256" key="1">
    <source>
        <dbReference type="ARBA" id="ARBA00022737"/>
    </source>
</evidence>
<feature type="repeat" description="ANK" evidence="3">
    <location>
        <begin position="470"/>
        <end position="502"/>
    </location>
</feature>
<dbReference type="Gene3D" id="1.25.40.20">
    <property type="entry name" value="Ankyrin repeat-containing domain"/>
    <property type="match status" value="1"/>
</dbReference>
<feature type="region of interest" description="Disordered" evidence="4">
    <location>
        <begin position="522"/>
        <end position="545"/>
    </location>
</feature>
<keyword evidence="2 3" id="KW-0040">ANK repeat</keyword>
<dbReference type="InterPro" id="IPR036770">
    <property type="entry name" value="Ankyrin_rpt-contain_sf"/>
</dbReference>
<feature type="region of interest" description="Disordered" evidence="4">
    <location>
        <begin position="185"/>
        <end position="214"/>
    </location>
</feature>
<evidence type="ECO:0000256" key="3">
    <source>
        <dbReference type="PROSITE-ProRule" id="PRU00023"/>
    </source>
</evidence>
<dbReference type="PROSITE" id="PS50088">
    <property type="entry name" value="ANK_REPEAT"/>
    <property type="match status" value="3"/>
</dbReference>
<dbReference type="Pfam" id="PF00023">
    <property type="entry name" value="Ank"/>
    <property type="match status" value="1"/>
</dbReference>
<dbReference type="EMBL" id="JBFCZG010000004">
    <property type="protein sequence ID" value="KAL3423017.1"/>
    <property type="molecule type" value="Genomic_DNA"/>
</dbReference>
<keyword evidence="1" id="KW-0677">Repeat</keyword>
<sequence>MSLGYGVGDCIAVTKLAWSVYKSCKDAPESFSNISTEVASLHAVLSELAEAFESERLPEARKARLTTIFQRLQWGLRWNAGDVAELRARLTSHTVLFQTFLGTLQFVIQRKLESYAQEFQRGEHEPSVISNQTSDTISQAQRDTWRDIRKELEGIGISVEAFQMNKEFIKTWLQDELLSGIFEEVSPENEPGSDFEPRITTTESSRSRSSNDQLSMASDLQPLDNKAINPHPKPNSHKNGLQKATGRIGRFYALIKGLDRVFLTACEEGDYGTALKLLRSGANIDAHNARQGTAFISALKRKNMKTAKWLLIQGANINSIGRNGTALQYAITQKNHSYVSWLIEQKANVHLNSRSYEDNSLLCIAVKTGDRTVVELLINAGLNINKESFSHARQCPVVPLIIAVTCKDATMVKLLLDRGADIDIQTHWIDKLSITHQSTPLWEALGFELDADPIMHLLLSKGASTNIRIHGETPLIYSVGRGRTDTVQALLTHGAQIHARKRNVTALELAIEKEARCYRTGLTRPRRGHPRTRQREPNGLGAGNFPCDAIPSSPDFLMREGRAYLQDHEPPCAMECRDSMGSYLTYCDHKRALASRTGALVETAG</sequence>
<dbReference type="InterPro" id="IPR002110">
    <property type="entry name" value="Ankyrin_rpt"/>
</dbReference>
<feature type="repeat" description="ANK" evidence="3">
    <location>
        <begin position="357"/>
        <end position="389"/>
    </location>
</feature>
<evidence type="ECO:0000313" key="5">
    <source>
        <dbReference type="EMBL" id="KAL3423017.1"/>
    </source>
</evidence>
<gene>
    <name evidence="5" type="ORF">PVAG01_04764</name>
</gene>
<dbReference type="PROSITE" id="PS50297">
    <property type="entry name" value="ANK_REP_REGION"/>
    <property type="match status" value="2"/>
</dbReference>
<dbReference type="Pfam" id="PF12796">
    <property type="entry name" value="Ank_2"/>
    <property type="match status" value="2"/>
</dbReference>
<organism evidence="5 6">
    <name type="scientific">Phlyctema vagabunda</name>
    <dbReference type="NCBI Taxonomy" id="108571"/>
    <lineage>
        <taxon>Eukaryota</taxon>
        <taxon>Fungi</taxon>
        <taxon>Dikarya</taxon>
        <taxon>Ascomycota</taxon>
        <taxon>Pezizomycotina</taxon>
        <taxon>Leotiomycetes</taxon>
        <taxon>Helotiales</taxon>
        <taxon>Dermateaceae</taxon>
        <taxon>Phlyctema</taxon>
    </lineage>
</organism>
<protein>
    <submittedName>
        <fullName evidence="5">Het domain protein</fullName>
    </submittedName>
</protein>
<comment type="caution">
    <text evidence="5">The sequence shown here is derived from an EMBL/GenBank/DDBJ whole genome shotgun (WGS) entry which is preliminary data.</text>
</comment>
<feature type="repeat" description="ANK" evidence="3">
    <location>
        <begin position="399"/>
        <end position="427"/>
    </location>
</feature>
<evidence type="ECO:0000256" key="2">
    <source>
        <dbReference type="ARBA" id="ARBA00023043"/>
    </source>
</evidence>
<keyword evidence="6" id="KW-1185">Reference proteome</keyword>
<evidence type="ECO:0000256" key="4">
    <source>
        <dbReference type="SAM" id="MobiDB-lite"/>
    </source>
</evidence>
<dbReference type="SUPFAM" id="SSF48403">
    <property type="entry name" value="Ankyrin repeat"/>
    <property type="match status" value="1"/>
</dbReference>
<dbReference type="Proteomes" id="UP001629113">
    <property type="component" value="Unassembled WGS sequence"/>
</dbReference>
<accession>A0ABR4PI46</accession>
<name>A0ABR4PI46_9HELO</name>
<reference evidence="5 6" key="1">
    <citation type="submission" date="2024-06" db="EMBL/GenBank/DDBJ databases">
        <title>Complete genome of Phlyctema vagabunda strain 19-DSS-EL-015.</title>
        <authorList>
            <person name="Fiorenzani C."/>
        </authorList>
    </citation>
    <scope>NUCLEOTIDE SEQUENCE [LARGE SCALE GENOMIC DNA]</scope>
    <source>
        <strain evidence="5 6">19-DSS-EL-015</strain>
    </source>
</reference>
<proteinExistence type="predicted"/>
<feature type="region of interest" description="Disordered" evidence="4">
    <location>
        <begin position="223"/>
        <end position="242"/>
    </location>
</feature>